<evidence type="ECO:0000313" key="2">
    <source>
        <dbReference type="Proteomes" id="UP000268623"/>
    </source>
</evidence>
<dbReference type="Gene3D" id="3.40.1230.10">
    <property type="entry name" value="MTH938-like"/>
    <property type="match status" value="1"/>
</dbReference>
<dbReference type="SUPFAM" id="SSF64076">
    <property type="entry name" value="MTH938-like"/>
    <property type="match status" value="1"/>
</dbReference>
<keyword evidence="2" id="KW-1185">Reference proteome</keyword>
<dbReference type="EMBL" id="QWDD01000004">
    <property type="protein sequence ID" value="RNJ47929.1"/>
    <property type="molecule type" value="Genomic_DNA"/>
</dbReference>
<name>A0A3M9XIM2_9HYPH</name>
<dbReference type="PANTHER" id="PTHR15811:SF5">
    <property type="entry name" value="MTH938 DOMAIN-CONTAINING PROTEIN"/>
    <property type="match status" value="1"/>
</dbReference>
<evidence type="ECO:0000313" key="1">
    <source>
        <dbReference type="EMBL" id="RNJ47929.1"/>
    </source>
</evidence>
<dbReference type="GO" id="GO:0005737">
    <property type="term" value="C:cytoplasm"/>
    <property type="evidence" value="ECO:0007669"/>
    <property type="project" value="TreeGrafter"/>
</dbReference>
<protein>
    <submittedName>
        <fullName evidence="1">Uncharacterized protein</fullName>
    </submittedName>
</protein>
<dbReference type="Proteomes" id="UP000268623">
    <property type="component" value="Unassembled WGS sequence"/>
</dbReference>
<dbReference type="PANTHER" id="PTHR15811">
    <property type="entry name" value="MTH938 DOMAIN-CONTAINING PROTEIN"/>
    <property type="match status" value="1"/>
</dbReference>
<reference evidence="1 2" key="1">
    <citation type="submission" date="2018-08" db="EMBL/GenBank/DDBJ databases">
        <title>Genome sequence of Methylocystis hirsuta CSC1, a methanotroph able to accumulate PHAs.</title>
        <authorList>
            <person name="Bordel S."/>
            <person name="Rodriguez E."/>
            <person name="Gancedo J."/>
            <person name="Munoz R."/>
        </authorList>
    </citation>
    <scope>NUCLEOTIDE SEQUENCE [LARGE SCALE GENOMIC DNA]</scope>
    <source>
        <strain evidence="1 2">CSC1</strain>
    </source>
</reference>
<proteinExistence type="predicted"/>
<sequence length="118" mass="13217">MQVDKAEFGSITIDGKTYDHDVIIQLSGKIEKRRKKLSKEKYGTSHIISKAEAKYVFEDGCDVLIVGAGHNGNVSLSQEASDYFDKKGCRVILQPTPEAIRFFNQSHEKKIGLMHVTC</sequence>
<dbReference type="RefSeq" id="WP_123178021.1">
    <property type="nucleotide sequence ID" value="NZ_QWDD01000004.1"/>
</dbReference>
<organism evidence="1 2">
    <name type="scientific">Methylocystis hirsuta</name>
    <dbReference type="NCBI Taxonomy" id="369798"/>
    <lineage>
        <taxon>Bacteria</taxon>
        <taxon>Pseudomonadati</taxon>
        <taxon>Pseudomonadota</taxon>
        <taxon>Alphaproteobacteria</taxon>
        <taxon>Hyphomicrobiales</taxon>
        <taxon>Methylocystaceae</taxon>
        <taxon>Methylocystis</taxon>
    </lineage>
</organism>
<accession>A0A3M9XIM2</accession>
<comment type="caution">
    <text evidence="1">The sequence shown here is derived from an EMBL/GenBank/DDBJ whole genome shotgun (WGS) entry which is preliminary data.</text>
</comment>
<dbReference type="Pfam" id="PF04430">
    <property type="entry name" value="DUF498"/>
    <property type="match status" value="1"/>
</dbReference>
<dbReference type="InterPro" id="IPR036748">
    <property type="entry name" value="MTH938-like_sf"/>
</dbReference>
<dbReference type="InterPro" id="IPR007523">
    <property type="entry name" value="NDUFAF3/AAMDC"/>
</dbReference>
<dbReference type="AlphaFoldDB" id="A0A3M9XIM2"/>
<dbReference type="OrthoDB" id="8234422at2"/>
<gene>
    <name evidence="1" type="ORF">D1O30_21010</name>
</gene>